<sequence>MLKVSKLKYVPDTLRITNMRATTIVILAISGFAIAATPQAPGAREAPAPVKDNRNLKYVHNVPMAKTLEQVEAENESS</sequence>
<keyword evidence="2" id="KW-1185">Reference proteome</keyword>
<dbReference type="RefSeq" id="XP_018136541.1">
    <property type="nucleotide sequence ID" value="XM_018292611.1"/>
</dbReference>
<reference evidence="1 2" key="1">
    <citation type="journal article" date="2016" name="PLoS Pathog.">
        <title>Biosynthesis of antibiotic leucinostatins in bio-control fungus Purpureocillium lilacinum and their inhibition on phytophthora revealed by genome mining.</title>
        <authorList>
            <person name="Wang G."/>
            <person name="Liu Z."/>
            <person name="Lin R."/>
            <person name="Li E."/>
            <person name="Mao Z."/>
            <person name="Ling J."/>
            <person name="Yang Y."/>
            <person name="Yin W.B."/>
            <person name="Xie B."/>
        </authorList>
    </citation>
    <scope>NUCLEOTIDE SEQUENCE [LARGE SCALE GENOMIC DNA]</scope>
    <source>
        <strain evidence="1">170</strain>
    </source>
</reference>
<dbReference type="Proteomes" id="UP000078397">
    <property type="component" value="Unassembled WGS sequence"/>
</dbReference>
<dbReference type="AlphaFoldDB" id="A0A179EZD8"/>
<gene>
    <name evidence="1" type="ORF">VFPPC_14843</name>
</gene>
<evidence type="ECO:0000313" key="2">
    <source>
        <dbReference type="Proteomes" id="UP000078397"/>
    </source>
</evidence>
<dbReference type="KEGG" id="pchm:VFPPC_14843"/>
<accession>A0A179EZD8</accession>
<organism evidence="1 2">
    <name type="scientific">Pochonia chlamydosporia 170</name>
    <dbReference type="NCBI Taxonomy" id="1380566"/>
    <lineage>
        <taxon>Eukaryota</taxon>
        <taxon>Fungi</taxon>
        <taxon>Dikarya</taxon>
        <taxon>Ascomycota</taxon>
        <taxon>Pezizomycotina</taxon>
        <taxon>Sordariomycetes</taxon>
        <taxon>Hypocreomycetidae</taxon>
        <taxon>Hypocreales</taxon>
        <taxon>Clavicipitaceae</taxon>
        <taxon>Pochonia</taxon>
    </lineage>
</organism>
<evidence type="ECO:0000313" key="1">
    <source>
        <dbReference type="EMBL" id="OAQ58370.1"/>
    </source>
</evidence>
<protein>
    <submittedName>
        <fullName evidence="1">Uncharacterized protein</fullName>
    </submittedName>
</protein>
<dbReference type="OrthoDB" id="4958319at2759"/>
<dbReference type="GeneID" id="28856605"/>
<dbReference type="EMBL" id="LSBJ02000002">
    <property type="protein sequence ID" value="OAQ58370.1"/>
    <property type="molecule type" value="Genomic_DNA"/>
</dbReference>
<comment type="caution">
    <text evidence="1">The sequence shown here is derived from an EMBL/GenBank/DDBJ whole genome shotgun (WGS) entry which is preliminary data.</text>
</comment>
<proteinExistence type="predicted"/>
<name>A0A179EZD8_METCM</name>